<dbReference type="AlphaFoldDB" id="A0A1T4N7A1"/>
<sequence>MYNNYIKYIIKESGYLYMEVFLHHIYEYEKGIRNLILHTISKSYMPLIERKLQSKNIAYHITEIRNGNINVFFGDESCINVIKSINKNSLSDYSLEEDFMLGIMLGYDRKKQCERYLKFKELNKSKAS</sequence>
<evidence type="ECO:0000313" key="3">
    <source>
        <dbReference type="Proteomes" id="UP000191153"/>
    </source>
</evidence>
<dbReference type="Gene3D" id="3.30.2190.10">
    <property type="entry name" value="PG1857-like"/>
    <property type="match status" value="1"/>
</dbReference>
<gene>
    <name evidence="2" type="ORF">SAMN02745174_01446</name>
</gene>
<dbReference type="STRING" id="180163.SAMN02745174_01446"/>
<protein>
    <recommendedName>
        <fullName evidence="1">DUF2023 domain-containing protein</fullName>
    </recommendedName>
</protein>
<dbReference type="SUPFAM" id="SSF160448">
    <property type="entry name" value="PG1857-like"/>
    <property type="match status" value="1"/>
</dbReference>
<evidence type="ECO:0000259" key="1">
    <source>
        <dbReference type="Pfam" id="PF09633"/>
    </source>
</evidence>
<reference evidence="2 3" key="1">
    <citation type="submission" date="2017-02" db="EMBL/GenBank/DDBJ databases">
        <authorList>
            <person name="Peterson S.W."/>
        </authorList>
    </citation>
    <scope>NUCLEOTIDE SEQUENCE [LARGE SCALE GENOMIC DNA]</scope>
    <source>
        <strain evidence="2 3">ATCC 700028</strain>
    </source>
</reference>
<dbReference type="Pfam" id="PF09633">
    <property type="entry name" value="DUF2023"/>
    <property type="match status" value="1"/>
</dbReference>
<dbReference type="InterPro" id="IPR018594">
    <property type="entry name" value="DUF2023"/>
</dbReference>
<dbReference type="EMBL" id="FUWX01000010">
    <property type="protein sequence ID" value="SJZ75061.1"/>
    <property type="molecule type" value="Genomic_DNA"/>
</dbReference>
<proteinExistence type="predicted"/>
<accession>A0A1T4N7A1</accession>
<dbReference type="Proteomes" id="UP000191153">
    <property type="component" value="Unassembled WGS sequence"/>
</dbReference>
<keyword evidence="3" id="KW-1185">Reference proteome</keyword>
<organism evidence="2 3">
    <name type="scientific">Cetobacterium ceti</name>
    <dbReference type="NCBI Taxonomy" id="180163"/>
    <lineage>
        <taxon>Bacteria</taxon>
        <taxon>Fusobacteriati</taxon>
        <taxon>Fusobacteriota</taxon>
        <taxon>Fusobacteriia</taxon>
        <taxon>Fusobacteriales</taxon>
        <taxon>Fusobacteriaceae</taxon>
        <taxon>Cetobacterium</taxon>
    </lineage>
</organism>
<name>A0A1T4N7A1_9FUSO</name>
<feature type="domain" description="DUF2023" evidence="1">
    <location>
        <begin position="20"/>
        <end position="118"/>
    </location>
</feature>
<evidence type="ECO:0000313" key="2">
    <source>
        <dbReference type="EMBL" id="SJZ75061.1"/>
    </source>
</evidence>
<dbReference type="InterPro" id="IPR036780">
    <property type="entry name" value="PG1857-like_sf"/>
</dbReference>